<evidence type="ECO:0000313" key="4">
    <source>
        <dbReference type="WBParaSite" id="TCONS_00008123.p1"/>
    </source>
</evidence>
<reference evidence="3" key="1">
    <citation type="submission" date="2015-08" db="UniProtKB">
        <authorList>
            <consortium name="WormBaseParasite"/>
        </authorList>
    </citation>
    <scope>IDENTIFICATION</scope>
</reference>
<dbReference type="AlphaFoldDB" id="A0A0K0E269"/>
<evidence type="ECO:0000256" key="1">
    <source>
        <dbReference type="SAM" id="MobiDB-lite"/>
    </source>
</evidence>
<sequence>MLKSQDLGDLCKLKNQKCRVKRHNGEYVDAIVSQIENEKITVLFAQEGKLYSKRITLLDFQIWNSFSIDVLKDSDKKTQNDNNNDKNNQTEEYERVSEEN</sequence>
<evidence type="ECO:0000313" key="3">
    <source>
        <dbReference type="WBParaSite" id="SSTP_0000359100.1"/>
    </source>
</evidence>
<organism evidence="3">
    <name type="scientific">Strongyloides stercoralis</name>
    <name type="common">Threadworm</name>
    <dbReference type="NCBI Taxonomy" id="6248"/>
    <lineage>
        <taxon>Eukaryota</taxon>
        <taxon>Metazoa</taxon>
        <taxon>Ecdysozoa</taxon>
        <taxon>Nematoda</taxon>
        <taxon>Chromadorea</taxon>
        <taxon>Rhabditida</taxon>
        <taxon>Tylenchina</taxon>
        <taxon>Panagrolaimomorpha</taxon>
        <taxon>Strongyloidoidea</taxon>
        <taxon>Strongyloididae</taxon>
        <taxon>Strongyloides</taxon>
    </lineage>
</organism>
<proteinExistence type="predicted"/>
<accession>A0A0K0E269</accession>
<dbReference type="Proteomes" id="UP000035681">
    <property type="component" value="Unplaced"/>
</dbReference>
<keyword evidence="2" id="KW-1185">Reference proteome</keyword>
<dbReference type="WBParaSite" id="SSTP_0000359100.1">
    <property type="protein sequence ID" value="SSTP_0000359100.1"/>
    <property type="gene ID" value="SSTP_0000359100"/>
</dbReference>
<feature type="compositionally biased region" description="Basic and acidic residues" evidence="1">
    <location>
        <begin position="88"/>
        <end position="100"/>
    </location>
</feature>
<dbReference type="WBParaSite" id="TCONS_00008123.p1">
    <property type="protein sequence ID" value="TCONS_00008123.p1"/>
    <property type="gene ID" value="XLOC_006107"/>
</dbReference>
<feature type="region of interest" description="Disordered" evidence="1">
    <location>
        <begin position="74"/>
        <end position="100"/>
    </location>
</feature>
<evidence type="ECO:0000313" key="2">
    <source>
        <dbReference type="Proteomes" id="UP000035681"/>
    </source>
</evidence>
<protein>
    <submittedName>
        <fullName evidence="3">Doublecortin domain-containing protein</fullName>
    </submittedName>
    <submittedName>
        <fullName evidence="4">Tudor domain-containing protein</fullName>
    </submittedName>
</protein>
<name>A0A0K0E269_STRER</name>